<dbReference type="Proteomes" id="UP000531659">
    <property type="component" value="Unassembled WGS sequence"/>
</dbReference>
<evidence type="ECO:0000313" key="2">
    <source>
        <dbReference type="EMBL" id="NNU77246.1"/>
    </source>
</evidence>
<dbReference type="AlphaFoldDB" id="A0A7Y3SXK8"/>
<keyword evidence="1" id="KW-1133">Transmembrane helix</keyword>
<gene>
    <name evidence="2" type="ORF">HLQ16_15025</name>
</gene>
<keyword evidence="1" id="KW-0472">Membrane</keyword>
<protein>
    <submittedName>
        <fullName evidence="2">Uncharacterized protein</fullName>
    </submittedName>
</protein>
<organism evidence="2 3">
    <name type="scientific">Clostridium estertheticum</name>
    <dbReference type="NCBI Taxonomy" id="238834"/>
    <lineage>
        <taxon>Bacteria</taxon>
        <taxon>Bacillati</taxon>
        <taxon>Bacillota</taxon>
        <taxon>Clostridia</taxon>
        <taxon>Eubacteriales</taxon>
        <taxon>Clostridiaceae</taxon>
        <taxon>Clostridium</taxon>
    </lineage>
</organism>
<accession>A0A7Y3SXK8</accession>
<dbReference type="RefSeq" id="WP_171297899.1">
    <property type="nucleotide sequence ID" value="NZ_CP077615.1"/>
</dbReference>
<comment type="caution">
    <text evidence="2">The sequence shown here is derived from an EMBL/GenBank/DDBJ whole genome shotgun (WGS) entry which is preliminary data.</text>
</comment>
<evidence type="ECO:0000313" key="3">
    <source>
        <dbReference type="Proteomes" id="UP000531659"/>
    </source>
</evidence>
<evidence type="ECO:0000256" key="1">
    <source>
        <dbReference type="SAM" id="Phobius"/>
    </source>
</evidence>
<sequence length="110" mass="12332">MNYLSKLSKNIKYKQKKQKVNLVKGLAVLSIIGITIGGVAKKLLDRSHLEDKKNIPIPTPNNSDEDINIKRDEIKHTLEEFGDEVVGDVGVAMEKALDGLEYKKDSEIKK</sequence>
<dbReference type="EMBL" id="JABEYB010000011">
    <property type="protein sequence ID" value="NNU77246.1"/>
    <property type="molecule type" value="Genomic_DNA"/>
</dbReference>
<reference evidence="2 3" key="1">
    <citation type="submission" date="2020-05" db="EMBL/GenBank/DDBJ databases">
        <title>Complete genome of Clostridium estertheticum subspecies estertheticum, isolated from Vacuum packed lamb meat from New Zealand imported to Switzerland.</title>
        <authorList>
            <person name="Wambui J."/>
            <person name="Stevens M.J.A."/>
            <person name="Stephan R."/>
        </authorList>
    </citation>
    <scope>NUCLEOTIDE SEQUENCE [LARGE SCALE GENOMIC DNA]</scope>
    <source>
        <strain evidence="2 3">CEST001</strain>
    </source>
</reference>
<keyword evidence="1" id="KW-0812">Transmembrane</keyword>
<proteinExistence type="predicted"/>
<name>A0A7Y3SXK8_9CLOT</name>
<feature type="transmembrane region" description="Helical" evidence="1">
    <location>
        <begin position="21"/>
        <end position="40"/>
    </location>
</feature>
<dbReference type="GeneID" id="83592845"/>